<dbReference type="AlphaFoldDB" id="A0A9Q0J1F7"/>
<accession>A0A9Q0J1F7</accession>
<name>A0A9Q0J1F7_9ROSI</name>
<feature type="compositionally biased region" description="Gly residues" evidence="1">
    <location>
        <begin position="190"/>
        <end position="204"/>
    </location>
</feature>
<sequence>MAEETAIETTVASEEMDLVDDKEANGEKRAREEEGGEENDDGASKKPKVEKSAEEERLEKAQGEDGDGDGEEEVPGPAELGPKKFGSSVEMFDYFYSFLHFWPPNLNINKYEHRVLLELLKKGHADPDRKIGSGVQAFQVRFHPTFKSRCFFVVRDDGSVDDFSFRKCVDSILPLPEDMKVKPDAHKSLGGRGHGGRGRGGGGRGRGRGFKSRN</sequence>
<reference evidence="2" key="2">
    <citation type="journal article" date="2023" name="Plants (Basel)">
        <title>Annotation of the Turnera subulata (Passifloraceae) Draft Genome Reveals the S-Locus Evolved after the Divergence of Turneroideae from Passifloroideae in a Stepwise Manner.</title>
        <authorList>
            <person name="Henning P.M."/>
            <person name="Roalson E.H."/>
            <person name="Mir W."/>
            <person name="McCubbin A.G."/>
            <person name="Shore J.S."/>
        </authorList>
    </citation>
    <scope>NUCLEOTIDE SEQUENCE</scope>
    <source>
        <strain evidence="2">F60SS</strain>
    </source>
</reference>
<feature type="compositionally biased region" description="Basic and acidic residues" evidence="1">
    <location>
        <begin position="19"/>
        <end position="33"/>
    </location>
</feature>
<dbReference type="PANTHER" id="PTHR33415:SF12">
    <property type="entry name" value="PROTEIN EMBRYO DEFECTIVE 514"/>
    <property type="match status" value="1"/>
</dbReference>
<feature type="region of interest" description="Disordered" evidence="1">
    <location>
        <begin position="183"/>
        <end position="214"/>
    </location>
</feature>
<reference evidence="2" key="1">
    <citation type="submission" date="2022-02" db="EMBL/GenBank/DDBJ databases">
        <authorList>
            <person name="Henning P.M."/>
            <person name="McCubbin A.G."/>
            <person name="Shore J.S."/>
        </authorList>
    </citation>
    <scope>NUCLEOTIDE SEQUENCE</scope>
    <source>
        <strain evidence="2">F60SS</strain>
        <tissue evidence="2">Leaves</tissue>
    </source>
</reference>
<feature type="compositionally biased region" description="Acidic residues" evidence="1">
    <location>
        <begin position="64"/>
        <end position="74"/>
    </location>
</feature>
<dbReference type="EMBL" id="JAKUCV010007237">
    <property type="protein sequence ID" value="KAJ4824205.1"/>
    <property type="molecule type" value="Genomic_DNA"/>
</dbReference>
<dbReference type="FunFam" id="3.10.450.40:FF:000016">
    <property type="entry name" value="Predicted protein"/>
    <property type="match status" value="1"/>
</dbReference>
<keyword evidence="3" id="KW-1185">Reference proteome</keyword>
<protein>
    <submittedName>
        <fullName evidence="2">Uncharacterized protein</fullName>
    </submittedName>
</protein>
<evidence type="ECO:0000313" key="2">
    <source>
        <dbReference type="EMBL" id="KAJ4824205.1"/>
    </source>
</evidence>
<dbReference type="GO" id="GO:1901259">
    <property type="term" value="P:chloroplast rRNA processing"/>
    <property type="evidence" value="ECO:0007669"/>
    <property type="project" value="TreeGrafter"/>
</dbReference>
<dbReference type="Gene3D" id="3.10.450.40">
    <property type="match status" value="1"/>
</dbReference>
<dbReference type="Proteomes" id="UP001141552">
    <property type="component" value="Unassembled WGS sequence"/>
</dbReference>
<feature type="compositionally biased region" description="Basic residues" evidence="1">
    <location>
        <begin position="205"/>
        <end position="214"/>
    </location>
</feature>
<dbReference type="GO" id="GO:0017126">
    <property type="term" value="P:nucleologenesis"/>
    <property type="evidence" value="ECO:0007669"/>
    <property type="project" value="TreeGrafter"/>
</dbReference>
<organism evidence="2 3">
    <name type="scientific">Turnera subulata</name>
    <dbReference type="NCBI Taxonomy" id="218843"/>
    <lineage>
        <taxon>Eukaryota</taxon>
        <taxon>Viridiplantae</taxon>
        <taxon>Streptophyta</taxon>
        <taxon>Embryophyta</taxon>
        <taxon>Tracheophyta</taxon>
        <taxon>Spermatophyta</taxon>
        <taxon>Magnoliopsida</taxon>
        <taxon>eudicotyledons</taxon>
        <taxon>Gunneridae</taxon>
        <taxon>Pentapetalae</taxon>
        <taxon>rosids</taxon>
        <taxon>fabids</taxon>
        <taxon>Malpighiales</taxon>
        <taxon>Passifloraceae</taxon>
        <taxon>Turnera</taxon>
    </lineage>
</organism>
<dbReference type="Pfam" id="PF11523">
    <property type="entry name" value="DUF3223"/>
    <property type="match status" value="1"/>
</dbReference>
<proteinExistence type="predicted"/>
<comment type="caution">
    <text evidence="2">The sequence shown here is derived from an EMBL/GenBank/DDBJ whole genome shotgun (WGS) entry which is preliminary data.</text>
</comment>
<evidence type="ECO:0000256" key="1">
    <source>
        <dbReference type="SAM" id="MobiDB-lite"/>
    </source>
</evidence>
<dbReference type="GO" id="GO:0009507">
    <property type="term" value="C:chloroplast"/>
    <property type="evidence" value="ECO:0007669"/>
    <property type="project" value="TreeGrafter"/>
</dbReference>
<dbReference type="GO" id="GO:0009658">
    <property type="term" value="P:chloroplast organization"/>
    <property type="evidence" value="ECO:0007669"/>
    <property type="project" value="TreeGrafter"/>
</dbReference>
<dbReference type="PANTHER" id="PTHR33415">
    <property type="entry name" value="PROTEIN EMBRYO DEFECTIVE 514"/>
    <property type="match status" value="1"/>
</dbReference>
<feature type="region of interest" description="Disordered" evidence="1">
    <location>
        <begin position="1"/>
        <end position="82"/>
    </location>
</feature>
<dbReference type="GO" id="GO:0005634">
    <property type="term" value="C:nucleus"/>
    <property type="evidence" value="ECO:0007669"/>
    <property type="project" value="TreeGrafter"/>
</dbReference>
<evidence type="ECO:0000313" key="3">
    <source>
        <dbReference type="Proteomes" id="UP001141552"/>
    </source>
</evidence>
<dbReference type="OrthoDB" id="409625at2759"/>
<dbReference type="InterPro" id="IPR044673">
    <property type="entry name" value="DCL-like"/>
</dbReference>
<feature type="compositionally biased region" description="Basic and acidic residues" evidence="1">
    <location>
        <begin position="42"/>
        <end position="63"/>
    </location>
</feature>
<gene>
    <name evidence="2" type="ORF">Tsubulata_013060</name>
</gene>